<dbReference type="PANTHER" id="PTHR13428">
    <property type="entry name" value="INNER NUCLEAR MEMBRANE PROTEIN MAN1 LEM DOMAIN CONTAINING PROTEIN"/>
    <property type="match status" value="1"/>
</dbReference>
<dbReference type="InterPro" id="IPR034394">
    <property type="entry name" value="Man1_RRM"/>
</dbReference>
<dbReference type="PANTHER" id="PTHR13428:SF12">
    <property type="entry name" value="INNER NUCLEAR MEMBRANE PROTEIN MAN1"/>
    <property type="match status" value="1"/>
</dbReference>
<dbReference type="InterPro" id="IPR035979">
    <property type="entry name" value="RBD_domain_sf"/>
</dbReference>
<evidence type="ECO:0000256" key="4">
    <source>
        <dbReference type="ARBA" id="ARBA00022989"/>
    </source>
</evidence>
<dbReference type="PROSITE" id="PS50954">
    <property type="entry name" value="LEM"/>
    <property type="match status" value="1"/>
</dbReference>
<sequence length="649" mass="72517">MENLSDAELRKRLLAKGFDAPPVTDTSRQLLIKKLKKLDASKTPAGAPAAAATVPRPPPANNVDQYEAKARRTRQSERHRDSSPEILVDRYVHEPTPLPQVTPSPPRSTRSVRKEAAVDRIDLMASSIKNSTPYADASFAKGGGGGDPFEKGSDSDDSLYNASRGSGGGSSRYLARKPIGLRRESEYFTAPSAYRKYDALNGASSYTSSKSAARYGRGAAKPLSSRLSWKMVTPTLVLSVCLVFFVIVGGIYYSKNDRTYGDLSVDALEQPRCSVRAGPGVPCIPDEQMPSAIDYLRLLYRALYRRKLAAVCHGDADAKSGRLSEDDVAEMFLLETGRLRHECEKMVKQLRLLVAVNPQLHVEWSEADGFELVEPPLPWSCVLRIWGGWLWDYVLYAVATLALVVSMQILVSWATARRRQQAKEKQELIKGILEILQQHASANPAQSYLPIVHVRDQLIAFADRDRKRGMWSEAQRYIEEHESRVRKEVQPFEGEDYDVWRWVGGHQQSAPKPKTWQGEAFETSKDTMNTPSTSPTPCLKIRHMFDPEKEPADVDWGTGVKDAILERCEGVNIVHMVVEENSPEGCVYIKCASTDDAGKAYRKIHGAWFDGKIVTVKFLRLERYHERFPASVGLNKPLLPSNDQKRSLA</sequence>
<feature type="compositionally biased region" description="Pro residues" evidence="7">
    <location>
        <begin position="96"/>
        <end position="106"/>
    </location>
</feature>
<accession>A0AAN9T8A9</accession>
<dbReference type="Gene3D" id="1.10.10.1180">
    <property type="entry name" value="MAN1, winged-helix domain"/>
    <property type="match status" value="1"/>
</dbReference>
<dbReference type="CDD" id="cd12286">
    <property type="entry name" value="RRM_Man1"/>
    <property type="match status" value="1"/>
</dbReference>
<keyword evidence="4 8" id="KW-1133">Transmembrane helix</keyword>
<dbReference type="SUPFAM" id="SSF54928">
    <property type="entry name" value="RNA-binding domain, RBD"/>
    <property type="match status" value="1"/>
</dbReference>
<feature type="transmembrane region" description="Helical" evidence="8">
    <location>
        <begin position="393"/>
        <end position="416"/>
    </location>
</feature>
<evidence type="ECO:0000313" key="10">
    <source>
        <dbReference type="EMBL" id="KAK7575831.1"/>
    </source>
</evidence>
<dbReference type="Gene3D" id="1.10.720.40">
    <property type="match status" value="1"/>
</dbReference>
<dbReference type="GO" id="GO:0006998">
    <property type="term" value="P:nuclear envelope organization"/>
    <property type="evidence" value="ECO:0007669"/>
    <property type="project" value="TreeGrafter"/>
</dbReference>
<dbReference type="GO" id="GO:0031490">
    <property type="term" value="F:chromatin DNA binding"/>
    <property type="evidence" value="ECO:0007669"/>
    <property type="project" value="TreeGrafter"/>
</dbReference>
<dbReference type="SMART" id="SM00540">
    <property type="entry name" value="LEM"/>
    <property type="match status" value="1"/>
</dbReference>
<dbReference type="InterPro" id="IPR018996">
    <property type="entry name" value="Man1/Src1-like_C"/>
</dbReference>
<evidence type="ECO:0000259" key="9">
    <source>
        <dbReference type="PROSITE" id="PS50954"/>
    </source>
</evidence>
<reference evidence="10 11" key="1">
    <citation type="submission" date="2024-03" db="EMBL/GenBank/DDBJ databases">
        <title>Adaptation during the transition from Ophiocordyceps entomopathogen to insect associate is accompanied by gene loss and intensified selection.</title>
        <authorList>
            <person name="Ward C.M."/>
            <person name="Onetto C.A."/>
            <person name="Borneman A.R."/>
        </authorList>
    </citation>
    <scope>NUCLEOTIDE SEQUENCE [LARGE SCALE GENOMIC DNA]</scope>
    <source>
        <strain evidence="10">AWRI1</strain>
        <tissue evidence="10">Single Adult Female</tissue>
    </source>
</reference>
<feature type="transmembrane region" description="Helical" evidence="8">
    <location>
        <begin position="231"/>
        <end position="253"/>
    </location>
</feature>
<dbReference type="InterPro" id="IPR003887">
    <property type="entry name" value="LEM_dom"/>
</dbReference>
<dbReference type="InterPro" id="IPR012677">
    <property type="entry name" value="Nucleotide-bd_a/b_plait_sf"/>
</dbReference>
<evidence type="ECO:0000256" key="8">
    <source>
        <dbReference type="SAM" id="Phobius"/>
    </source>
</evidence>
<dbReference type="Gene3D" id="3.30.70.330">
    <property type="match status" value="1"/>
</dbReference>
<feature type="compositionally biased region" description="Basic and acidic residues" evidence="7">
    <location>
        <begin position="66"/>
        <end position="93"/>
    </location>
</feature>
<comment type="subcellular location">
    <subcellularLocation>
        <location evidence="1">Nucleus inner membrane</location>
        <topology evidence="1">Multi-pass membrane protein</topology>
    </subcellularLocation>
</comment>
<dbReference type="InterPro" id="IPR052277">
    <property type="entry name" value="INM_ESCRT-Associated"/>
</dbReference>
<organism evidence="10 11">
    <name type="scientific">Parthenolecanium corni</name>
    <dbReference type="NCBI Taxonomy" id="536013"/>
    <lineage>
        <taxon>Eukaryota</taxon>
        <taxon>Metazoa</taxon>
        <taxon>Ecdysozoa</taxon>
        <taxon>Arthropoda</taxon>
        <taxon>Hexapoda</taxon>
        <taxon>Insecta</taxon>
        <taxon>Pterygota</taxon>
        <taxon>Neoptera</taxon>
        <taxon>Paraneoptera</taxon>
        <taxon>Hemiptera</taxon>
        <taxon>Sternorrhyncha</taxon>
        <taxon>Coccoidea</taxon>
        <taxon>Coccidae</taxon>
        <taxon>Parthenolecanium</taxon>
    </lineage>
</organism>
<feature type="compositionally biased region" description="Low complexity" evidence="7">
    <location>
        <begin position="44"/>
        <end position="54"/>
    </location>
</feature>
<dbReference type="InterPro" id="IPR041885">
    <property type="entry name" value="MAN1_winged_helix_dom"/>
</dbReference>
<gene>
    <name evidence="10" type="ORF">V9T40_012117</name>
</gene>
<evidence type="ECO:0000256" key="7">
    <source>
        <dbReference type="SAM" id="MobiDB-lite"/>
    </source>
</evidence>
<feature type="region of interest" description="Disordered" evidence="7">
    <location>
        <begin position="134"/>
        <end position="173"/>
    </location>
</feature>
<evidence type="ECO:0000256" key="2">
    <source>
        <dbReference type="ARBA" id="ARBA00022553"/>
    </source>
</evidence>
<dbReference type="GO" id="GO:0005637">
    <property type="term" value="C:nuclear inner membrane"/>
    <property type="evidence" value="ECO:0007669"/>
    <property type="project" value="UniProtKB-SubCell"/>
</dbReference>
<dbReference type="SUPFAM" id="SSF63451">
    <property type="entry name" value="LEM domain"/>
    <property type="match status" value="1"/>
</dbReference>
<feature type="domain" description="LEM" evidence="9">
    <location>
        <begin position="1"/>
        <end position="42"/>
    </location>
</feature>
<dbReference type="Pfam" id="PF09402">
    <property type="entry name" value="MSC"/>
    <property type="match status" value="1"/>
</dbReference>
<evidence type="ECO:0000256" key="6">
    <source>
        <dbReference type="ARBA" id="ARBA00023242"/>
    </source>
</evidence>
<keyword evidence="6" id="KW-0539">Nucleus</keyword>
<proteinExistence type="predicted"/>
<dbReference type="Proteomes" id="UP001367676">
    <property type="component" value="Unassembled WGS sequence"/>
</dbReference>
<evidence type="ECO:0000256" key="3">
    <source>
        <dbReference type="ARBA" id="ARBA00022692"/>
    </source>
</evidence>
<comment type="caution">
    <text evidence="10">The sequence shown here is derived from an EMBL/GenBank/DDBJ whole genome shotgun (WGS) entry which is preliminary data.</text>
</comment>
<evidence type="ECO:0000256" key="1">
    <source>
        <dbReference type="ARBA" id="ARBA00004473"/>
    </source>
</evidence>
<keyword evidence="3 8" id="KW-0812">Transmembrane</keyword>
<name>A0AAN9T8A9_9HEMI</name>
<dbReference type="GO" id="GO:0030514">
    <property type="term" value="P:negative regulation of BMP signaling pathway"/>
    <property type="evidence" value="ECO:0007669"/>
    <property type="project" value="TreeGrafter"/>
</dbReference>
<dbReference type="FunFam" id="3.30.70.330:FF:000176">
    <property type="entry name" value="Inner nuclear membrane protein Man1"/>
    <property type="match status" value="1"/>
</dbReference>
<keyword evidence="5 8" id="KW-0472">Membrane</keyword>
<dbReference type="AlphaFoldDB" id="A0AAN9T8A9"/>
<protein>
    <recommendedName>
        <fullName evidence="9">LEM domain-containing protein</fullName>
    </recommendedName>
</protein>
<dbReference type="InterPro" id="IPR011015">
    <property type="entry name" value="LEM/LEM-like_dom_sf"/>
</dbReference>
<keyword evidence="2" id="KW-0597">Phosphoprotein</keyword>
<evidence type="ECO:0000256" key="5">
    <source>
        <dbReference type="ARBA" id="ARBA00023136"/>
    </source>
</evidence>
<evidence type="ECO:0000313" key="11">
    <source>
        <dbReference type="Proteomes" id="UP001367676"/>
    </source>
</evidence>
<dbReference type="EMBL" id="JBBCAQ010000036">
    <property type="protein sequence ID" value="KAK7575831.1"/>
    <property type="molecule type" value="Genomic_DNA"/>
</dbReference>
<dbReference type="Pfam" id="PF03020">
    <property type="entry name" value="LEM"/>
    <property type="match status" value="1"/>
</dbReference>
<keyword evidence="11" id="KW-1185">Reference proteome</keyword>
<feature type="region of interest" description="Disordered" evidence="7">
    <location>
        <begin position="39"/>
        <end position="114"/>
    </location>
</feature>